<dbReference type="SUPFAM" id="SSF54427">
    <property type="entry name" value="NTF2-like"/>
    <property type="match status" value="1"/>
</dbReference>
<evidence type="ECO:0008006" key="3">
    <source>
        <dbReference type="Google" id="ProtNLM"/>
    </source>
</evidence>
<dbReference type="EMBL" id="WJXW01000015">
    <property type="protein sequence ID" value="KAF9730069.1"/>
    <property type="molecule type" value="Genomic_DNA"/>
</dbReference>
<sequence>PPSHSPAPHRPSATYLDSPNVSSNACSLDAQKSTAKAVIDAYTAWDIDRILSYRTPECQHQVLPSSMGRGPESNDEYRAYLSTIMPLYSEFTVAVLKEIQDAETHTCLIYASSTADTKIGRYGNEYALILTFTEDGRHG</sequence>
<dbReference type="PANTHER" id="PTHR39598">
    <property type="entry name" value="AUSTINOL SYNTHESIS PROTEIN F-RELATED"/>
    <property type="match status" value="1"/>
</dbReference>
<dbReference type="PANTHER" id="PTHR39598:SF1">
    <property type="entry name" value="AUSTINOID BIOSYNTHESIS CLUSTERS PROTEIN F-RELATED"/>
    <property type="match status" value="1"/>
</dbReference>
<accession>A0A9P6G9C8</accession>
<feature type="non-terminal residue" evidence="1">
    <location>
        <position position="1"/>
    </location>
</feature>
<organism evidence="1 2">
    <name type="scientific">Paraphaeosphaeria minitans</name>
    <dbReference type="NCBI Taxonomy" id="565426"/>
    <lineage>
        <taxon>Eukaryota</taxon>
        <taxon>Fungi</taxon>
        <taxon>Dikarya</taxon>
        <taxon>Ascomycota</taxon>
        <taxon>Pezizomycotina</taxon>
        <taxon>Dothideomycetes</taxon>
        <taxon>Pleosporomycetidae</taxon>
        <taxon>Pleosporales</taxon>
        <taxon>Massarineae</taxon>
        <taxon>Didymosphaeriaceae</taxon>
        <taxon>Paraphaeosphaeria</taxon>
    </lineage>
</organism>
<evidence type="ECO:0000313" key="1">
    <source>
        <dbReference type="EMBL" id="KAF9730069.1"/>
    </source>
</evidence>
<dbReference type="Proteomes" id="UP000756921">
    <property type="component" value="Unassembled WGS sequence"/>
</dbReference>
<evidence type="ECO:0000313" key="2">
    <source>
        <dbReference type="Proteomes" id="UP000756921"/>
    </source>
</evidence>
<dbReference type="InterPro" id="IPR032710">
    <property type="entry name" value="NTF2-like_dom_sf"/>
</dbReference>
<gene>
    <name evidence="1" type="ORF">PMIN01_12002</name>
</gene>
<keyword evidence="2" id="KW-1185">Reference proteome</keyword>
<comment type="caution">
    <text evidence="1">The sequence shown here is derived from an EMBL/GenBank/DDBJ whole genome shotgun (WGS) entry which is preliminary data.</text>
</comment>
<proteinExistence type="predicted"/>
<dbReference type="AlphaFoldDB" id="A0A9P6G9C8"/>
<dbReference type="InterPro" id="IPR050977">
    <property type="entry name" value="Fungal_Meroterpenoid_Isomerase"/>
</dbReference>
<name>A0A9P6G9C8_9PLEO</name>
<reference evidence="1" key="1">
    <citation type="journal article" date="2020" name="Mol. Plant Microbe Interact.">
        <title>Genome Sequence of the Biocontrol Agent Coniothyrium minitans strain Conio (IMI 134523).</title>
        <authorList>
            <person name="Patel D."/>
            <person name="Shittu T.A."/>
            <person name="Baroncelli R."/>
            <person name="Muthumeenakshi S."/>
            <person name="Osborne T.H."/>
            <person name="Janganan T.K."/>
            <person name="Sreenivasaprasad S."/>
        </authorList>
    </citation>
    <scope>NUCLEOTIDE SEQUENCE</scope>
    <source>
        <strain evidence="1">Conio</strain>
    </source>
</reference>
<dbReference type="Gene3D" id="3.10.450.50">
    <property type="match status" value="1"/>
</dbReference>
<dbReference type="OrthoDB" id="3758478at2759"/>
<protein>
    <recommendedName>
        <fullName evidence="3">SnoaL-like domain-containing protein</fullName>
    </recommendedName>
</protein>